<evidence type="ECO:0000256" key="1">
    <source>
        <dbReference type="ARBA" id="ARBA00006432"/>
    </source>
</evidence>
<dbReference type="PANTHER" id="PTHR22754:SF32">
    <property type="entry name" value="DISCO-INTERACTING PROTEIN 2"/>
    <property type="match status" value="1"/>
</dbReference>
<dbReference type="Gene3D" id="3.30.300.30">
    <property type="match status" value="1"/>
</dbReference>
<dbReference type="Pfam" id="PF23024">
    <property type="entry name" value="AMP-dom_DIP2-like"/>
    <property type="match status" value="1"/>
</dbReference>
<evidence type="ECO:0000256" key="2">
    <source>
        <dbReference type="ARBA" id="ARBA00022598"/>
    </source>
</evidence>
<dbReference type="Gene3D" id="3.40.50.12780">
    <property type="entry name" value="N-terminal domain of ligase-like"/>
    <property type="match status" value="1"/>
</dbReference>
<dbReference type="NCBIfam" id="NF040633">
    <property type="entry name" value="FadD32_Coryne"/>
    <property type="match status" value="1"/>
</dbReference>
<dbReference type="Pfam" id="PF00501">
    <property type="entry name" value="AMP-binding"/>
    <property type="match status" value="1"/>
</dbReference>
<sequence length="620" mass="67812">MDLQAAMSQFFNDKGEIVLAPQLTLAGLAELMYQGDLQLGGGERHCLRFWDFSESREGTPVDFTRTEINTRIKAVAARLQQVGKIGDRVAILANNSPEYLFGFIGALYAGMTPVPLYDPSEPGHADHLRAVFADCEPAFVLTNSTSATAVREHFAELPSRERPRILAVDSLPDTLASSYMNPMMTLQGQQLMASAATMPVDQPAFLQYTSGSTRTPAGVQLTNRSILTNVLQIFTAARLRMPLRLVTWLPLHHDMGIILSLFVTILGLPNEIMAPRDFIQQPKRWVDQLNRRETDEGVSIYTVIPNFALELAARYGKPKDGETLDLSALDGIIIGSEPITEKALNAFIEAFGEYQLSTNVLRPSYGLAEASLLVTTPQTPERPLISYFDRDKLSEGVVEFVEKDSELAVAFASNGQVVRPQALTIVDPETKAELADGQIGELWVKGDNLAAGYLGREEETAETFRNTLGERLPESRVADATDEGWLATGDLGAIVNGETYITGRLKDLIVIAGRNHYPQDIEFTVMNASDHVRPDSVAAFSVTDEDAAESTEQLVLVIERDDKADASGDVTAIETIRAAVTTAHGVTPADIRFVGPNEIQRSSAGKIARRVIQKSYLSEA</sequence>
<dbReference type="GO" id="GO:0016874">
    <property type="term" value="F:ligase activity"/>
    <property type="evidence" value="ECO:0007669"/>
    <property type="project" value="UniProtKB-KW"/>
</dbReference>
<keyword evidence="4" id="KW-0443">Lipid metabolism</keyword>
<dbReference type="RefSeq" id="WP_126119978.1">
    <property type="nucleotide sequence ID" value="NZ_RXHJ01000004.1"/>
</dbReference>
<comment type="similarity">
    <text evidence="1">Belongs to the ATP-dependent AMP-binding enzyme family.</text>
</comment>
<feature type="domain" description="AMP-binding enzyme C-terminal" evidence="6">
    <location>
        <begin position="507"/>
        <end position="618"/>
    </location>
</feature>
<comment type="caution">
    <text evidence="7">The sequence shown here is derived from an EMBL/GenBank/DDBJ whole genome shotgun (WGS) entry which is preliminary data.</text>
</comment>
<keyword evidence="2" id="KW-0436">Ligase</keyword>
<dbReference type="FunFam" id="3.40.50.12780:FF:000013">
    <property type="entry name" value="Long-chain-fatty-acid--AMP ligase FadD32"/>
    <property type="match status" value="1"/>
</dbReference>
<gene>
    <name evidence="7" type="ORF">EAH68_03690</name>
</gene>
<feature type="domain" description="AMP-dependent synthetase/ligase" evidence="5">
    <location>
        <begin position="61"/>
        <end position="454"/>
    </location>
</feature>
<dbReference type="OrthoDB" id="3671040at2"/>
<dbReference type="InterPro" id="IPR025110">
    <property type="entry name" value="AMP-bd_C"/>
</dbReference>
<dbReference type="InterPro" id="IPR040097">
    <property type="entry name" value="FAAL/FAAC"/>
</dbReference>
<dbReference type="AlphaFoldDB" id="A0A3S0B5I2"/>
<proteinExistence type="inferred from homology"/>
<dbReference type="CDD" id="cd05931">
    <property type="entry name" value="FAAL"/>
    <property type="match status" value="1"/>
</dbReference>
<keyword evidence="3" id="KW-0276">Fatty acid metabolism</keyword>
<dbReference type="InterPro" id="IPR042099">
    <property type="entry name" value="ANL_N_sf"/>
</dbReference>
<dbReference type="GO" id="GO:0006633">
    <property type="term" value="P:fatty acid biosynthetic process"/>
    <property type="evidence" value="ECO:0007669"/>
    <property type="project" value="TreeGrafter"/>
</dbReference>
<organism evidence="7 8">
    <name type="scientific">Corynebacterium hylobatis</name>
    <dbReference type="NCBI Taxonomy" id="1859290"/>
    <lineage>
        <taxon>Bacteria</taxon>
        <taxon>Bacillati</taxon>
        <taxon>Actinomycetota</taxon>
        <taxon>Actinomycetes</taxon>
        <taxon>Mycobacteriales</taxon>
        <taxon>Corynebacteriaceae</taxon>
        <taxon>Corynebacterium</taxon>
    </lineage>
</organism>
<dbReference type="InterPro" id="IPR000873">
    <property type="entry name" value="AMP-dep_synth/lig_dom"/>
</dbReference>
<evidence type="ECO:0000313" key="8">
    <source>
        <dbReference type="Proteomes" id="UP000274907"/>
    </source>
</evidence>
<evidence type="ECO:0000259" key="5">
    <source>
        <dbReference type="Pfam" id="PF00501"/>
    </source>
</evidence>
<dbReference type="PANTHER" id="PTHR22754">
    <property type="entry name" value="DISCO-INTERACTING PROTEIN 2 DIP2 -RELATED"/>
    <property type="match status" value="1"/>
</dbReference>
<evidence type="ECO:0000256" key="3">
    <source>
        <dbReference type="ARBA" id="ARBA00022832"/>
    </source>
</evidence>
<evidence type="ECO:0000313" key="7">
    <source>
        <dbReference type="EMBL" id="RSZ64712.1"/>
    </source>
</evidence>
<reference evidence="7 8" key="1">
    <citation type="submission" date="2018-12" db="EMBL/GenBank/DDBJ databases">
        <title>YIM 101343 draft genome.</title>
        <authorList>
            <person name="Chen X."/>
        </authorList>
    </citation>
    <scope>NUCLEOTIDE SEQUENCE [LARGE SCALE GENOMIC DNA]</scope>
    <source>
        <strain evidence="7 8">YIM 101343</strain>
    </source>
</reference>
<dbReference type="GO" id="GO:0070566">
    <property type="term" value="F:adenylyltransferase activity"/>
    <property type="evidence" value="ECO:0007669"/>
    <property type="project" value="TreeGrafter"/>
</dbReference>
<evidence type="ECO:0000256" key="4">
    <source>
        <dbReference type="ARBA" id="ARBA00023098"/>
    </source>
</evidence>
<dbReference type="GO" id="GO:0005886">
    <property type="term" value="C:plasma membrane"/>
    <property type="evidence" value="ECO:0007669"/>
    <property type="project" value="TreeGrafter"/>
</dbReference>
<name>A0A3S0B5I2_9CORY</name>
<dbReference type="GO" id="GO:0071766">
    <property type="term" value="P:Actinobacterium-type cell wall biogenesis"/>
    <property type="evidence" value="ECO:0007669"/>
    <property type="project" value="UniProtKB-ARBA"/>
</dbReference>
<dbReference type="SUPFAM" id="SSF56801">
    <property type="entry name" value="Acetyl-CoA synthetase-like"/>
    <property type="match status" value="1"/>
</dbReference>
<keyword evidence="8" id="KW-1185">Reference proteome</keyword>
<dbReference type="Proteomes" id="UP000274907">
    <property type="component" value="Unassembled WGS sequence"/>
</dbReference>
<evidence type="ECO:0000259" key="6">
    <source>
        <dbReference type="Pfam" id="PF23024"/>
    </source>
</evidence>
<dbReference type="EMBL" id="RXHJ01000004">
    <property type="protein sequence ID" value="RSZ64712.1"/>
    <property type="molecule type" value="Genomic_DNA"/>
</dbReference>
<accession>A0A3S0B5I2</accession>
<protein>
    <submittedName>
        <fullName evidence="7">Acyl-CoA synthase</fullName>
    </submittedName>
</protein>
<dbReference type="InterPro" id="IPR045851">
    <property type="entry name" value="AMP-bd_C_sf"/>
</dbReference>